<sequence>MPEFTHHTLAIADDAHDRAHASDGYSRFGAYLAHNPGLLHDDGQPLTAKEFAFSTWQIATGPVMSPGYVRIRPDIHAVTLVSTGEDGHDVALRIDVPLRHRALAEWPAMIVGDWQADPWATGNSGFTALVEPERTDRTALLITATILVPVPARLLDAPTVAEPSPLMTYQAKKTVNTLVDHANAHAHLLGDLLARTIR</sequence>
<gene>
    <name evidence="1" type="ORF">ABWK59_16340</name>
</gene>
<evidence type="ECO:0000313" key="1">
    <source>
        <dbReference type="EMBL" id="XCM80383.1"/>
    </source>
</evidence>
<reference evidence="1" key="1">
    <citation type="submission" date="2024-06" db="EMBL/GenBank/DDBJ databases">
        <title>The genome sequences of Kitasatospora sp. strain HUAS MG31.</title>
        <authorList>
            <person name="Mo P."/>
        </authorList>
    </citation>
    <scope>NUCLEOTIDE SEQUENCE</scope>
    <source>
        <strain evidence="1">HUAS MG31</strain>
    </source>
</reference>
<name>A0AAU8JVM8_9ACTN</name>
<organism evidence="1">
    <name type="scientific">Kitasatospora camelliae</name>
    <dbReference type="NCBI Taxonomy" id="3156397"/>
    <lineage>
        <taxon>Bacteria</taxon>
        <taxon>Bacillati</taxon>
        <taxon>Actinomycetota</taxon>
        <taxon>Actinomycetes</taxon>
        <taxon>Kitasatosporales</taxon>
        <taxon>Streptomycetaceae</taxon>
        <taxon>Kitasatospora</taxon>
    </lineage>
</organism>
<dbReference type="KEGG" id="kcm:ABWK59_16340"/>
<dbReference type="RefSeq" id="WP_354641322.1">
    <property type="nucleotide sequence ID" value="NZ_CP159872.1"/>
</dbReference>
<dbReference type="AlphaFoldDB" id="A0AAU8JVM8"/>
<proteinExistence type="predicted"/>
<dbReference type="EMBL" id="CP159872">
    <property type="protein sequence ID" value="XCM80383.1"/>
    <property type="molecule type" value="Genomic_DNA"/>
</dbReference>
<accession>A0AAU8JVM8</accession>
<protein>
    <submittedName>
        <fullName evidence="1">Uncharacterized protein</fullName>
    </submittedName>
</protein>